<keyword evidence="1" id="KW-1133">Transmembrane helix</keyword>
<protein>
    <recommendedName>
        <fullName evidence="4">DUF3784 domain-containing protein</fullName>
    </recommendedName>
</protein>
<organism evidence="2 3">
    <name type="scientific">Vagococcus carniphilus</name>
    <dbReference type="NCBI Taxonomy" id="218144"/>
    <lineage>
        <taxon>Bacteria</taxon>
        <taxon>Bacillati</taxon>
        <taxon>Bacillota</taxon>
        <taxon>Bacilli</taxon>
        <taxon>Lactobacillales</taxon>
        <taxon>Enterococcaceae</taxon>
        <taxon>Vagococcus</taxon>
    </lineage>
</organism>
<feature type="transmembrane region" description="Helical" evidence="1">
    <location>
        <begin position="6"/>
        <end position="21"/>
    </location>
</feature>
<keyword evidence="1" id="KW-0812">Transmembrane</keyword>
<keyword evidence="1" id="KW-0472">Membrane</keyword>
<comment type="caution">
    <text evidence="2">The sequence shown here is derived from an EMBL/GenBank/DDBJ whole genome shotgun (WGS) entry which is preliminary data.</text>
</comment>
<proteinExistence type="predicted"/>
<dbReference type="GeneID" id="95579638"/>
<dbReference type="RefSeq" id="WP_126793739.1">
    <property type="nucleotide sequence ID" value="NZ_CP060720.1"/>
</dbReference>
<feature type="transmembrane region" description="Helical" evidence="1">
    <location>
        <begin position="66"/>
        <end position="84"/>
    </location>
</feature>
<dbReference type="EMBL" id="NGKB01000006">
    <property type="protein sequence ID" value="RSU14979.1"/>
    <property type="molecule type" value="Genomic_DNA"/>
</dbReference>
<keyword evidence="3" id="KW-1185">Reference proteome</keyword>
<name>A0A430B3U9_9ENTE</name>
<evidence type="ECO:0000313" key="3">
    <source>
        <dbReference type="Proteomes" id="UP000288028"/>
    </source>
</evidence>
<dbReference type="Proteomes" id="UP000288028">
    <property type="component" value="Unassembled WGS sequence"/>
</dbReference>
<accession>A0A430B3U9</accession>
<reference evidence="2 3" key="1">
    <citation type="submission" date="2017-05" db="EMBL/GenBank/DDBJ databases">
        <title>Vagococcus spp. assemblies.</title>
        <authorList>
            <person name="Gulvik C.A."/>
        </authorList>
    </citation>
    <scope>NUCLEOTIDE SEQUENCE [LARGE SCALE GENOMIC DNA]</scope>
    <source>
        <strain evidence="2 3">SS1714</strain>
    </source>
</reference>
<evidence type="ECO:0000256" key="1">
    <source>
        <dbReference type="SAM" id="Phobius"/>
    </source>
</evidence>
<sequence length="89" mass="10112">MIKIVMLLFSLVLLIIGWYLRKNVNKLELVFTKENNRNLLAFSSSFLGLGIIGIPVSFIFPTKEFALFFVAIVLVVSATFSIRLSKKMK</sequence>
<dbReference type="OrthoDB" id="9943196at2"/>
<dbReference type="AlphaFoldDB" id="A0A430B3U9"/>
<evidence type="ECO:0000313" key="2">
    <source>
        <dbReference type="EMBL" id="RSU14979.1"/>
    </source>
</evidence>
<evidence type="ECO:0008006" key="4">
    <source>
        <dbReference type="Google" id="ProtNLM"/>
    </source>
</evidence>
<gene>
    <name evidence="2" type="ORF">CBF28_07875</name>
</gene>
<feature type="transmembrane region" description="Helical" evidence="1">
    <location>
        <begin position="41"/>
        <end position="60"/>
    </location>
</feature>